<sequence>MHASSLVLAPLMALVAAVYTHPGPGPTLPPVDLAERDVASATRVTTSYYALATTQVPRDEYYVGMGKNGTMGNYSSGDVEVMTYTLDAQAKRPWGSMVVRFYATWNASRIGSTPTLT</sequence>
<name>A0ACC1SUY3_9HYPO</name>
<reference evidence="1" key="1">
    <citation type="submission" date="2022-08" db="EMBL/GenBank/DDBJ databases">
        <title>Genome Sequence of Fusarium decemcellulare.</title>
        <authorList>
            <person name="Buettner E."/>
        </authorList>
    </citation>
    <scope>NUCLEOTIDE SEQUENCE</scope>
    <source>
        <strain evidence="1">Babe19</strain>
    </source>
</reference>
<dbReference type="EMBL" id="JANRMS010000093">
    <property type="protein sequence ID" value="KAJ3547002.1"/>
    <property type="molecule type" value="Genomic_DNA"/>
</dbReference>
<organism evidence="1 2">
    <name type="scientific">Fusarium decemcellulare</name>
    <dbReference type="NCBI Taxonomy" id="57161"/>
    <lineage>
        <taxon>Eukaryota</taxon>
        <taxon>Fungi</taxon>
        <taxon>Dikarya</taxon>
        <taxon>Ascomycota</taxon>
        <taxon>Pezizomycotina</taxon>
        <taxon>Sordariomycetes</taxon>
        <taxon>Hypocreomycetidae</taxon>
        <taxon>Hypocreales</taxon>
        <taxon>Nectriaceae</taxon>
        <taxon>Fusarium</taxon>
        <taxon>Fusarium decemcellulare species complex</taxon>
    </lineage>
</organism>
<gene>
    <name evidence="1" type="ORF">NM208_g1727</name>
</gene>
<keyword evidence="2" id="KW-1185">Reference proteome</keyword>
<evidence type="ECO:0000313" key="2">
    <source>
        <dbReference type="Proteomes" id="UP001148629"/>
    </source>
</evidence>
<proteinExistence type="predicted"/>
<dbReference type="Proteomes" id="UP001148629">
    <property type="component" value="Unassembled WGS sequence"/>
</dbReference>
<evidence type="ECO:0000313" key="1">
    <source>
        <dbReference type="EMBL" id="KAJ3547002.1"/>
    </source>
</evidence>
<accession>A0ACC1SUY3</accession>
<protein>
    <submittedName>
        <fullName evidence="1">Uncharacterized protein</fullName>
    </submittedName>
</protein>
<comment type="caution">
    <text evidence="1">The sequence shown here is derived from an EMBL/GenBank/DDBJ whole genome shotgun (WGS) entry which is preliminary data.</text>
</comment>